<dbReference type="EMBL" id="CU633749">
    <property type="protein sequence ID" value="CAQ70564.1"/>
    <property type="molecule type" value="Genomic_DNA"/>
</dbReference>
<dbReference type="KEGG" id="cti:RALTA_A2633"/>
<proteinExistence type="predicted"/>
<dbReference type="AlphaFoldDB" id="B3R6S1"/>
<protein>
    <submittedName>
        <fullName evidence="2">Uncharacterized protein</fullName>
    </submittedName>
</protein>
<dbReference type="HOGENOM" id="CLU_2860192_0_0_4"/>
<sequence length="64" mass="6788">MGAHGGAAGGMERHSPAVLTAGKADEARSRMLRAGRRYAARSDMAFAEVAALLRQLEHPMLLPT</sequence>
<keyword evidence="3" id="KW-1185">Reference proteome</keyword>
<name>B3R6S1_CUPTR</name>
<gene>
    <name evidence="2" type="ordered locus">RALTA_A2633</name>
</gene>
<feature type="region of interest" description="Disordered" evidence="1">
    <location>
        <begin position="1"/>
        <end position="26"/>
    </location>
</feature>
<dbReference type="Proteomes" id="UP000001692">
    <property type="component" value="Chromosome 1"/>
</dbReference>
<accession>B3R6S1</accession>
<reference evidence="2 3" key="1">
    <citation type="journal article" date="2008" name="Genome Res.">
        <title>Genome sequence of the beta-rhizobium Cupriavidus taiwanensis and comparative genomics of rhizobia.</title>
        <authorList>
            <person name="Amadou C."/>
            <person name="Pascal G."/>
            <person name="Mangenot S."/>
            <person name="Glew M."/>
            <person name="Bontemps C."/>
            <person name="Capela D."/>
            <person name="Carrere S."/>
            <person name="Cruveiller S."/>
            <person name="Dossat C."/>
            <person name="Lajus A."/>
            <person name="Marchetti M."/>
            <person name="Poinsot V."/>
            <person name="Rouy Z."/>
            <person name="Servin B."/>
            <person name="Saad M."/>
            <person name="Schenowitz C."/>
            <person name="Barbe V."/>
            <person name="Batut J."/>
            <person name="Medigue C."/>
            <person name="Masson-Boivin C."/>
        </authorList>
    </citation>
    <scope>NUCLEOTIDE SEQUENCE [LARGE SCALE GENOMIC DNA]</scope>
    <source>
        <strain evidence="3">DSM 17343 / BCRC 17206 / CCUG 44338 / CIP 107171 / LMG 19424 / R1</strain>
    </source>
</reference>
<organism evidence="2 3">
    <name type="scientific">Cupriavidus taiwanensis (strain DSM 17343 / BCRC 17206 / CCUG 44338 / CIP 107171 / LMG 19424 / R1)</name>
    <name type="common">Ralstonia taiwanensis (strain LMG 19424)</name>
    <dbReference type="NCBI Taxonomy" id="977880"/>
    <lineage>
        <taxon>Bacteria</taxon>
        <taxon>Pseudomonadati</taxon>
        <taxon>Pseudomonadota</taxon>
        <taxon>Betaproteobacteria</taxon>
        <taxon>Burkholderiales</taxon>
        <taxon>Burkholderiaceae</taxon>
        <taxon>Cupriavidus</taxon>
    </lineage>
</organism>
<evidence type="ECO:0000256" key="1">
    <source>
        <dbReference type="SAM" id="MobiDB-lite"/>
    </source>
</evidence>
<evidence type="ECO:0000313" key="3">
    <source>
        <dbReference type="Proteomes" id="UP000001692"/>
    </source>
</evidence>
<evidence type="ECO:0000313" key="2">
    <source>
        <dbReference type="EMBL" id="CAQ70564.1"/>
    </source>
</evidence>